<keyword evidence="1" id="KW-0732">Signal</keyword>
<dbReference type="HOGENOM" id="CLU_137621_1_0_1"/>
<organism evidence="2 3">
    <name type="scientific">Leersia perrieri</name>
    <dbReference type="NCBI Taxonomy" id="77586"/>
    <lineage>
        <taxon>Eukaryota</taxon>
        <taxon>Viridiplantae</taxon>
        <taxon>Streptophyta</taxon>
        <taxon>Embryophyta</taxon>
        <taxon>Tracheophyta</taxon>
        <taxon>Spermatophyta</taxon>
        <taxon>Magnoliopsida</taxon>
        <taxon>Liliopsida</taxon>
        <taxon>Poales</taxon>
        <taxon>Poaceae</taxon>
        <taxon>BOP clade</taxon>
        <taxon>Oryzoideae</taxon>
        <taxon>Oryzeae</taxon>
        <taxon>Oryzinae</taxon>
        <taxon>Leersia</taxon>
    </lineage>
</organism>
<dbReference type="PANTHER" id="PTHR34998">
    <property type="entry name" value="OS04G0357400 PROTEIN-RELATED"/>
    <property type="match status" value="1"/>
</dbReference>
<evidence type="ECO:0000313" key="2">
    <source>
        <dbReference type="EnsemblPlants" id="LPERR11G10080.1"/>
    </source>
</evidence>
<reference evidence="3" key="2">
    <citation type="submission" date="2013-12" db="EMBL/GenBank/DDBJ databases">
        <authorList>
            <person name="Yu Y."/>
            <person name="Lee S."/>
            <person name="de Baynast K."/>
            <person name="Wissotski M."/>
            <person name="Liu L."/>
            <person name="Talag J."/>
            <person name="Goicoechea J."/>
            <person name="Angelova A."/>
            <person name="Jetty R."/>
            <person name="Kudrna D."/>
            <person name="Golser W."/>
            <person name="Rivera L."/>
            <person name="Zhang J."/>
            <person name="Wing R."/>
        </authorList>
    </citation>
    <scope>NUCLEOTIDE SEQUENCE</scope>
</reference>
<dbReference type="Proteomes" id="UP000032180">
    <property type="component" value="Chromosome 11"/>
</dbReference>
<evidence type="ECO:0008006" key="4">
    <source>
        <dbReference type="Google" id="ProtNLM"/>
    </source>
</evidence>
<protein>
    <recommendedName>
        <fullName evidence="4">Rapid alkalinization factor 1</fullName>
    </recommendedName>
</protein>
<keyword evidence="3" id="KW-1185">Reference proteome</keyword>
<reference evidence="2" key="3">
    <citation type="submission" date="2015-04" db="UniProtKB">
        <authorList>
            <consortium name="EnsemblPlants"/>
        </authorList>
    </citation>
    <scope>IDENTIFICATION</scope>
</reference>
<evidence type="ECO:0000313" key="3">
    <source>
        <dbReference type="Proteomes" id="UP000032180"/>
    </source>
</evidence>
<dbReference type="Gramene" id="LPERR11G10080.1">
    <property type="protein sequence ID" value="LPERR11G10080.1"/>
    <property type="gene ID" value="LPERR11G10080"/>
</dbReference>
<dbReference type="eggNOG" id="ENOG502R3SY">
    <property type="taxonomic scope" value="Eukaryota"/>
</dbReference>
<dbReference type="AlphaFoldDB" id="A0A0D9XRT8"/>
<feature type="chain" id="PRO_5002350241" description="Rapid alkalinization factor 1" evidence="1">
    <location>
        <begin position="26"/>
        <end position="115"/>
    </location>
</feature>
<evidence type="ECO:0000256" key="1">
    <source>
        <dbReference type="SAM" id="SignalP"/>
    </source>
</evidence>
<accession>A0A0D9XRT8</accession>
<sequence>MKPQVASQLLLFAAMVGTAALLSTAVDVGVGAFKATEAMVPMHALRRLADVEDVSSLVEEEEEAAYPRRRMLYSNQYVSYNGLTESKAACYGSCPGRGQPYSSRGCQNIYQCNNR</sequence>
<dbReference type="EnsemblPlants" id="LPERR11G10080.1">
    <property type="protein sequence ID" value="LPERR11G10080.1"/>
    <property type="gene ID" value="LPERR11G10080"/>
</dbReference>
<feature type="signal peptide" evidence="1">
    <location>
        <begin position="1"/>
        <end position="25"/>
    </location>
</feature>
<reference evidence="2 3" key="1">
    <citation type="submission" date="2012-08" db="EMBL/GenBank/DDBJ databases">
        <title>Oryza genome evolution.</title>
        <authorList>
            <person name="Wing R.A."/>
        </authorList>
    </citation>
    <scope>NUCLEOTIDE SEQUENCE</scope>
</reference>
<proteinExistence type="predicted"/>
<dbReference type="PANTHER" id="PTHR34998:SF1">
    <property type="entry name" value="EXPRESSED PROTEIN"/>
    <property type="match status" value="1"/>
</dbReference>
<name>A0A0D9XRT8_9ORYZ</name>